<dbReference type="EMBL" id="CP133659">
    <property type="protein sequence ID" value="WMW64049.1"/>
    <property type="molecule type" value="Genomic_DNA"/>
</dbReference>
<proteinExistence type="predicted"/>
<name>A0ABY9QZV7_9BACT</name>
<accession>A0ABY9QZV7</accession>
<gene>
    <name evidence="1" type="ORF">KPS_002029</name>
</gene>
<evidence type="ECO:0008006" key="3">
    <source>
        <dbReference type="Google" id="ProtNLM"/>
    </source>
</evidence>
<evidence type="ECO:0000313" key="1">
    <source>
        <dbReference type="EMBL" id="WMW64049.1"/>
    </source>
</evidence>
<evidence type="ECO:0000313" key="2">
    <source>
        <dbReference type="Proteomes" id="UP001180616"/>
    </source>
</evidence>
<reference evidence="1" key="1">
    <citation type="submission" date="2023-09" db="EMBL/GenBank/DDBJ databases">
        <authorList>
            <consortium name="CW5 consortium"/>
            <person name="Lu C.-W."/>
        </authorList>
    </citation>
    <scope>NUCLEOTIDE SEQUENCE</scope>
    <source>
        <strain evidence="1">KPS</strain>
    </source>
</reference>
<keyword evidence="2" id="KW-1185">Reference proteome</keyword>
<organism evidence="1 2">
    <name type="scientific">Nitratidesulfovibrio liaohensis</name>
    <dbReference type="NCBI Taxonomy" id="2604158"/>
    <lineage>
        <taxon>Bacteria</taxon>
        <taxon>Pseudomonadati</taxon>
        <taxon>Thermodesulfobacteriota</taxon>
        <taxon>Desulfovibrionia</taxon>
        <taxon>Desulfovibrionales</taxon>
        <taxon>Desulfovibrionaceae</taxon>
        <taxon>Nitratidesulfovibrio</taxon>
    </lineage>
</organism>
<protein>
    <recommendedName>
        <fullName evidence="3">N-acetyltransferase domain-containing protein</fullName>
    </recommendedName>
</protein>
<dbReference type="Proteomes" id="UP001180616">
    <property type="component" value="Chromosome"/>
</dbReference>
<dbReference type="RefSeq" id="WP_309540167.1">
    <property type="nucleotide sequence ID" value="NZ_CP133659.1"/>
</dbReference>
<sequence>MEPGAPVPDRARPDEVVRHGRSLLQHGPLNDRVYLMKLDESDLPGLSGLPGLPGTASIIDRMEELAMRHGYTRLFARVPEHAAHRFLARGFAVEACVPGMCRGRTAGCFMGRHLWDARAVPRRPGLLCEVLAPANARKAGLEQGTACARHGTRIPQVASESTSGTQEMEPRPKTGRVIELGPDHAPALARLYADTFATYPFPVHDPAYLARSMAEGVLFHGIADDDALNGHDSGQTAGGACWPLLLRKWTWRGAAPR</sequence>